<evidence type="ECO:0000313" key="2">
    <source>
        <dbReference type="Proteomes" id="UP000554482"/>
    </source>
</evidence>
<evidence type="ECO:0000313" key="1">
    <source>
        <dbReference type="EMBL" id="KAF5198140.1"/>
    </source>
</evidence>
<proteinExistence type="predicted"/>
<dbReference type="GO" id="GO:0016020">
    <property type="term" value="C:membrane"/>
    <property type="evidence" value="ECO:0007669"/>
    <property type="project" value="InterPro"/>
</dbReference>
<keyword evidence="2" id="KW-1185">Reference proteome</keyword>
<protein>
    <submittedName>
        <fullName evidence="1">Ylmg-like protein</fullName>
    </submittedName>
</protein>
<accession>A0A7J6WNG6</accession>
<dbReference type="GO" id="GO:0009507">
    <property type="term" value="C:chloroplast"/>
    <property type="evidence" value="ECO:0007669"/>
    <property type="project" value="TreeGrafter"/>
</dbReference>
<dbReference type="Pfam" id="PF02325">
    <property type="entry name" value="CCB3_YggT"/>
    <property type="match status" value="1"/>
</dbReference>
<dbReference type="OrthoDB" id="2066at2759"/>
<sequence length="129" mass="14240">MNPTSQEFAAIQKLQGNLVCTVGPLFFAALRDRPSGYLNTPLTVVAAGMAKWLDIYSGVLMVRVLLSWFPNIPWDRQPLSAIRDLCDPYLNLFRNIIPPIFDTLDVSPLLAFAVLGTLGSILNNSRGAY</sequence>
<gene>
    <name evidence="1" type="ORF">FRX31_012270</name>
</gene>
<reference evidence="1 2" key="1">
    <citation type="submission" date="2020-06" db="EMBL/GenBank/DDBJ databases">
        <title>Transcriptomic and genomic resources for Thalictrum thalictroides and T. hernandezii: Facilitating candidate gene discovery in an emerging model plant lineage.</title>
        <authorList>
            <person name="Arias T."/>
            <person name="Riano-Pachon D.M."/>
            <person name="Di Stilio V.S."/>
        </authorList>
    </citation>
    <scope>NUCLEOTIDE SEQUENCE [LARGE SCALE GENOMIC DNA]</scope>
    <source>
        <strain evidence="2">cv. WT478/WT964</strain>
        <tissue evidence="1">Leaves</tissue>
    </source>
</reference>
<dbReference type="PANTHER" id="PTHR33219">
    <property type="entry name" value="YLMG HOMOLOG PROTEIN 2, CHLOROPLASTIC"/>
    <property type="match status" value="1"/>
</dbReference>
<name>A0A7J6WNG6_THATH</name>
<dbReference type="EMBL" id="JABWDY010013678">
    <property type="protein sequence ID" value="KAF5198140.1"/>
    <property type="molecule type" value="Genomic_DNA"/>
</dbReference>
<organism evidence="1 2">
    <name type="scientific">Thalictrum thalictroides</name>
    <name type="common">Rue-anemone</name>
    <name type="synonym">Anemone thalictroides</name>
    <dbReference type="NCBI Taxonomy" id="46969"/>
    <lineage>
        <taxon>Eukaryota</taxon>
        <taxon>Viridiplantae</taxon>
        <taxon>Streptophyta</taxon>
        <taxon>Embryophyta</taxon>
        <taxon>Tracheophyta</taxon>
        <taxon>Spermatophyta</taxon>
        <taxon>Magnoliopsida</taxon>
        <taxon>Ranunculales</taxon>
        <taxon>Ranunculaceae</taxon>
        <taxon>Thalictroideae</taxon>
        <taxon>Thalictrum</taxon>
    </lineage>
</organism>
<dbReference type="Proteomes" id="UP000554482">
    <property type="component" value="Unassembled WGS sequence"/>
</dbReference>
<comment type="caution">
    <text evidence="1">The sequence shown here is derived from an EMBL/GenBank/DDBJ whole genome shotgun (WGS) entry which is preliminary data.</text>
</comment>
<dbReference type="PANTHER" id="PTHR33219:SF10">
    <property type="entry name" value="OS07G0185300 PROTEIN"/>
    <property type="match status" value="1"/>
</dbReference>
<dbReference type="InterPro" id="IPR003425">
    <property type="entry name" value="CCB3/YggT"/>
</dbReference>
<dbReference type="AlphaFoldDB" id="A0A7J6WNG6"/>
<dbReference type="GO" id="GO:0010020">
    <property type="term" value="P:chloroplast fission"/>
    <property type="evidence" value="ECO:0007669"/>
    <property type="project" value="TreeGrafter"/>
</dbReference>